<dbReference type="Proteomes" id="UP000187891">
    <property type="component" value="Unassembled WGS sequence"/>
</dbReference>
<keyword evidence="1" id="KW-1133">Transmembrane helix</keyword>
<sequence length="249" mass="27204">MKASGTLSGQDLPFYDGMPVEIKGTGWLVLVTSVLVAFLALTLIPLRSFPYNLVPTLLFVAIPILALRVVAGRRWTCLFRALHLRSFVLMLLFGLATLAGSMAVGWVLQRFFELHSNPVADAIAAMSAVQIGEAFIATSIQLFGEEMFGILPFLAVLWLCVKHLHMSRRSGILIALVVSGLLFGAAHLPTYDWHWAQSLIGIGSARIILTLAYIATRNLWVSAAAHIINDWAGFIFVLELGHVPITPEA</sequence>
<evidence type="ECO:0000259" key="2">
    <source>
        <dbReference type="Pfam" id="PF02517"/>
    </source>
</evidence>
<accession>A0A1R3U2V7</accession>
<feature type="domain" description="CAAX prenyl protease 2/Lysostaphin resistance protein A-like" evidence="2">
    <location>
        <begin position="166"/>
        <end position="231"/>
    </location>
</feature>
<name>A0A1R3U2V7_9HYPH</name>
<gene>
    <name evidence="3" type="ORF">DSM25559_5222</name>
</gene>
<evidence type="ECO:0000256" key="1">
    <source>
        <dbReference type="SAM" id="Phobius"/>
    </source>
</evidence>
<feature type="transmembrane region" description="Helical" evidence="1">
    <location>
        <begin position="82"/>
        <end position="108"/>
    </location>
</feature>
<dbReference type="InterPro" id="IPR003675">
    <property type="entry name" value="Rce1/LyrA-like_dom"/>
</dbReference>
<dbReference type="EMBL" id="FMUE01000025">
    <property type="protein sequence ID" value="SCX35946.1"/>
    <property type="molecule type" value="Genomic_DNA"/>
</dbReference>
<organism evidence="3 4">
    <name type="scientific">Agrobacterium rosae</name>
    <dbReference type="NCBI Taxonomy" id="1972867"/>
    <lineage>
        <taxon>Bacteria</taxon>
        <taxon>Pseudomonadati</taxon>
        <taxon>Pseudomonadota</taxon>
        <taxon>Alphaproteobacteria</taxon>
        <taxon>Hyphomicrobiales</taxon>
        <taxon>Rhizobiaceae</taxon>
        <taxon>Rhizobium/Agrobacterium group</taxon>
        <taxon>Agrobacterium</taxon>
    </lineage>
</organism>
<evidence type="ECO:0000313" key="4">
    <source>
        <dbReference type="Proteomes" id="UP000187891"/>
    </source>
</evidence>
<feature type="transmembrane region" description="Helical" evidence="1">
    <location>
        <begin position="52"/>
        <end position="70"/>
    </location>
</feature>
<dbReference type="Pfam" id="PF02517">
    <property type="entry name" value="Rce1-like"/>
    <property type="match status" value="1"/>
</dbReference>
<protein>
    <recommendedName>
        <fullName evidence="2">CAAX prenyl protease 2/Lysostaphin resistance protein A-like domain-containing protein</fullName>
    </recommendedName>
</protein>
<dbReference type="GO" id="GO:0004175">
    <property type="term" value="F:endopeptidase activity"/>
    <property type="evidence" value="ECO:0007669"/>
    <property type="project" value="UniProtKB-ARBA"/>
</dbReference>
<dbReference type="AlphaFoldDB" id="A0A1R3U2V7"/>
<evidence type="ECO:0000313" key="3">
    <source>
        <dbReference type="EMBL" id="SCX35946.1"/>
    </source>
</evidence>
<dbReference type="STRING" id="1907666.DSM25559_5222"/>
<feature type="transmembrane region" description="Helical" evidence="1">
    <location>
        <begin position="27"/>
        <end position="46"/>
    </location>
</feature>
<dbReference type="RefSeq" id="WP_077123102.1">
    <property type="nucleotide sequence ID" value="NZ_FMUE01000025.1"/>
</dbReference>
<feature type="transmembrane region" description="Helical" evidence="1">
    <location>
        <begin position="195"/>
        <end position="215"/>
    </location>
</feature>
<feature type="transmembrane region" description="Helical" evidence="1">
    <location>
        <begin position="171"/>
        <end position="189"/>
    </location>
</feature>
<keyword evidence="1" id="KW-0812">Transmembrane</keyword>
<reference evidence="4" key="1">
    <citation type="submission" date="2016-10" db="EMBL/GenBank/DDBJ databases">
        <authorList>
            <person name="Wibberg D."/>
        </authorList>
    </citation>
    <scope>NUCLEOTIDE SEQUENCE [LARGE SCALE GENOMIC DNA]</scope>
</reference>
<keyword evidence="1" id="KW-0472">Membrane</keyword>
<dbReference type="GO" id="GO:0080120">
    <property type="term" value="P:CAAX-box protein maturation"/>
    <property type="evidence" value="ECO:0007669"/>
    <property type="project" value="UniProtKB-ARBA"/>
</dbReference>
<proteinExistence type="predicted"/>